<dbReference type="RefSeq" id="WP_404319087.1">
    <property type="nucleotide sequence ID" value="NZ_JAUIYO010000022.1"/>
</dbReference>
<dbReference type="Proteomes" id="UP001619911">
    <property type="component" value="Unassembled WGS sequence"/>
</dbReference>
<dbReference type="InterPro" id="IPR007730">
    <property type="entry name" value="SPOR-like_dom"/>
</dbReference>
<dbReference type="Pfam" id="PF01520">
    <property type="entry name" value="Amidase_3"/>
    <property type="match status" value="1"/>
</dbReference>
<evidence type="ECO:0000313" key="4">
    <source>
        <dbReference type="Proteomes" id="UP001619911"/>
    </source>
</evidence>
<dbReference type="EMBL" id="JAUIYO010000022">
    <property type="protein sequence ID" value="MFK2827114.1"/>
    <property type="molecule type" value="Genomic_DNA"/>
</dbReference>
<evidence type="ECO:0000256" key="1">
    <source>
        <dbReference type="ARBA" id="ARBA00022801"/>
    </source>
</evidence>
<dbReference type="PROSITE" id="PS51724">
    <property type="entry name" value="SPOR"/>
    <property type="match status" value="1"/>
</dbReference>
<comment type="caution">
    <text evidence="3">The sequence shown here is derived from an EMBL/GenBank/DDBJ whole genome shotgun (WGS) entry which is preliminary data.</text>
</comment>
<dbReference type="Gene3D" id="3.40.630.40">
    <property type="entry name" value="Zn-dependent exopeptidases"/>
    <property type="match status" value="1"/>
</dbReference>
<keyword evidence="1 3" id="KW-0378">Hydrolase</keyword>
<accession>A0ABW8IC76</accession>
<dbReference type="InterPro" id="IPR002508">
    <property type="entry name" value="MurNAc-LAA_cat"/>
</dbReference>
<gene>
    <name evidence="3" type="ORF">QYG89_15875</name>
</gene>
<dbReference type="SUPFAM" id="SSF53187">
    <property type="entry name" value="Zn-dependent exopeptidases"/>
    <property type="match status" value="1"/>
</dbReference>
<dbReference type="CDD" id="cd02696">
    <property type="entry name" value="MurNAc-LAA"/>
    <property type="match status" value="1"/>
</dbReference>
<organism evidence="3 4">
    <name type="scientific">Bacillus lumedeiriae</name>
    <dbReference type="NCBI Taxonomy" id="3058829"/>
    <lineage>
        <taxon>Bacteria</taxon>
        <taxon>Bacillati</taxon>
        <taxon>Bacillota</taxon>
        <taxon>Bacilli</taxon>
        <taxon>Bacillales</taxon>
        <taxon>Bacillaceae</taxon>
        <taxon>Bacillus</taxon>
    </lineage>
</organism>
<evidence type="ECO:0000259" key="2">
    <source>
        <dbReference type="PROSITE" id="PS51724"/>
    </source>
</evidence>
<evidence type="ECO:0000313" key="3">
    <source>
        <dbReference type="EMBL" id="MFK2827114.1"/>
    </source>
</evidence>
<name>A0ABW8IC76_9BACI</name>
<dbReference type="PANTHER" id="PTHR30404">
    <property type="entry name" value="N-ACETYLMURAMOYL-L-ALANINE AMIDASE"/>
    <property type="match status" value="1"/>
</dbReference>
<feature type="domain" description="SPOR" evidence="2">
    <location>
        <begin position="182"/>
        <end position="221"/>
    </location>
</feature>
<dbReference type="EC" id="3.5.1.28" evidence="3"/>
<keyword evidence="4" id="KW-1185">Reference proteome</keyword>
<dbReference type="GO" id="GO:0008745">
    <property type="term" value="F:N-acetylmuramoyl-L-alanine amidase activity"/>
    <property type="evidence" value="ECO:0007669"/>
    <property type="project" value="UniProtKB-EC"/>
</dbReference>
<dbReference type="InterPro" id="IPR050695">
    <property type="entry name" value="N-acetylmuramoyl_amidase_3"/>
</dbReference>
<dbReference type="PANTHER" id="PTHR30404:SF0">
    <property type="entry name" value="N-ACETYLMURAMOYL-L-ALANINE AMIDASE AMIC"/>
    <property type="match status" value="1"/>
</dbReference>
<sequence length="221" mass="24335">MLIVLDAGHGGKDPGAVANGLLEKDITLQLALKAGAFLRTNYNCDVMYTRNKDVYLTLPERTNIANRAGADLFCSFHINSFNEKSKGFETFRYPGTKGKTADLQKGVHEEVMKIMQPYGITDRGMKQQDLAVVRGTKMPAVLTETLFISNPNEAKLLKSESFINEVAKAHAIGLARAAGLTKSSTKKYYLMTGAFKSKEEAEAGAKMLKEKYGWSVDVKEN</sequence>
<dbReference type="SMART" id="SM00646">
    <property type="entry name" value="Ami_3"/>
    <property type="match status" value="1"/>
</dbReference>
<reference evidence="3 4" key="1">
    <citation type="submission" date="2023-07" db="EMBL/GenBank/DDBJ databases">
        <title>Bacillus lucianemedeirus sp. nov, a new species isolated from an immunobiological production facility.</title>
        <authorList>
            <person name="Costa L.V."/>
            <person name="Miranda R.V.S.L."/>
            <person name="Brandao M.L.L."/>
            <person name="Reis C.M.F."/>
            <person name="Frazao A.M."/>
            <person name="Cruz F.V."/>
            <person name="Baio P.V.P."/>
            <person name="Veras J.F.C."/>
            <person name="Ramos J.N."/>
            <person name="Vieira V."/>
        </authorList>
    </citation>
    <scope>NUCLEOTIDE SEQUENCE [LARGE SCALE GENOMIC DNA]</scope>
    <source>
        <strain evidence="3 4">B190/17</strain>
    </source>
</reference>
<protein>
    <submittedName>
        <fullName evidence="3">N-acetylmuramoyl-L-alanine amidase</fullName>
        <ecNumber evidence="3">3.5.1.28</ecNumber>
    </submittedName>
</protein>
<proteinExistence type="predicted"/>